<dbReference type="PANTHER" id="PTHR43798">
    <property type="entry name" value="MONOACYLGLYCEROL LIPASE"/>
    <property type="match status" value="1"/>
</dbReference>
<keyword evidence="3" id="KW-1185">Reference proteome</keyword>
<dbReference type="RefSeq" id="WP_129124270.1">
    <property type="nucleotide sequence ID" value="NZ_PEIB01000050.1"/>
</dbReference>
<dbReference type="AlphaFoldDB" id="A0A4Q0YI91"/>
<reference evidence="2 3" key="1">
    <citation type="submission" date="2017-10" db="EMBL/GenBank/DDBJ databases">
        <title>Nyctiphanis sp. nov., isolated from the stomach of the euphausiid Nyctiphanes simplex (Hansen, 1911) in the Gulf of California.</title>
        <authorList>
            <person name="Gomez-Gil B."/>
            <person name="Aguilar-Mendez M."/>
            <person name="Lopez-Cortes A."/>
            <person name="Gomez-Gutierrez J."/>
            <person name="Roque A."/>
            <person name="Lang E."/>
            <person name="Gonzalez-Castillo A."/>
        </authorList>
    </citation>
    <scope>NUCLEOTIDE SEQUENCE [LARGE SCALE GENOMIC DNA]</scope>
    <source>
        <strain evidence="2 3">CAIM 600</strain>
    </source>
</reference>
<comment type="caution">
    <text evidence="2">The sequence shown here is derived from an EMBL/GenBank/DDBJ whole genome shotgun (WGS) entry which is preliminary data.</text>
</comment>
<dbReference type="Proteomes" id="UP000290287">
    <property type="component" value="Unassembled WGS sequence"/>
</dbReference>
<dbReference type="Pfam" id="PF12697">
    <property type="entry name" value="Abhydrolase_6"/>
    <property type="match status" value="1"/>
</dbReference>
<dbReference type="InterPro" id="IPR050266">
    <property type="entry name" value="AB_hydrolase_sf"/>
</dbReference>
<name>A0A4Q0YI91_9GAMM</name>
<evidence type="ECO:0000313" key="2">
    <source>
        <dbReference type="EMBL" id="RXJ70420.1"/>
    </source>
</evidence>
<evidence type="ECO:0000313" key="3">
    <source>
        <dbReference type="Proteomes" id="UP000290287"/>
    </source>
</evidence>
<gene>
    <name evidence="2" type="ORF">CS022_23395</name>
</gene>
<evidence type="ECO:0000259" key="1">
    <source>
        <dbReference type="Pfam" id="PF12697"/>
    </source>
</evidence>
<organism evidence="2 3">
    <name type="scientific">Veronia nyctiphanis</name>
    <dbReference type="NCBI Taxonomy" id="1278244"/>
    <lineage>
        <taxon>Bacteria</taxon>
        <taxon>Pseudomonadati</taxon>
        <taxon>Pseudomonadota</taxon>
        <taxon>Gammaproteobacteria</taxon>
        <taxon>Vibrionales</taxon>
        <taxon>Vibrionaceae</taxon>
        <taxon>Veronia</taxon>
    </lineage>
</organism>
<dbReference type="InterPro" id="IPR000073">
    <property type="entry name" value="AB_hydrolase_1"/>
</dbReference>
<dbReference type="GO" id="GO:0016020">
    <property type="term" value="C:membrane"/>
    <property type="evidence" value="ECO:0007669"/>
    <property type="project" value="TreeGrafter"/>
</dbReference>
<dbReference type="EMBL" id="PEIB01000050">
    <property type="protein sequence ID" value="RXJ70420.1"/>
    <property type="molecule type" value="Genomic_DNA"/>
</dbReference>
<dbReference type="OrthoDB" id="7185741at2"/>
<dbReference type="SUPFAM" id="SSF53474">
    <property type="entry name" value="alpha/beta-Hydrolases"/>
    <property type="match status" value="1"/>
</dbReference>
<protein>
    <recommendedName>
        <fullName evidence="1">AB hydrolase-1 domain-containing protein</fullName>
    </recommendedName>
</protein>
<dbReference type="InterPro" id="IPR029058">
    <property type="entry name" value="AB_hydrolase_fold"/>
</dbReference>
<dbReference type="PANTHER" id="PTHR43798:SF33">
    <property type="entry name" value="HYDROLASE, PUTATIVE (AFU_ORTHOLOGUE AFUA_2G14860)-RELATED"/>
    <property type="match status" value="1"/>
</dbReference>
<proteinExistence type="predicted"/>
<sequence length="272" mass="31359">MQNIVTQDNRKLFFQYERNEGKPRLIFESGLGDDSTVWNDVIDLVKNDFSYLTYDRAGLGKSDLPSFAQSAKTAFLDLKQIIDSQELEPPFIFVGHSFGGPLIKRYVEFLASKEVGLVFVDSSDENYLEMMFAHRNEEQSEYWRKRMETPPPEELVGVNREARTSKEVIHSAAKANRFKDFPAINLVCDNVMHLDLTNKSSSYFDDKLAPYDILVQDNLGWVELHKRWEVVCPHLKVEVVSDCSHYIQKQHPTKVAESIFRVAECITNGKRL</sequence>
<feature type="domain" description="AB hydrolase-1" evidence="1">
    <location>
        <begin position="26"/>
        <end position="257"/>
    </location>
</feature>
<accession>A0A4Q0YI91</accession>
<dbReference type="Gene3D" id="3.40.50.1820">
    <property type="entry name" value="alpha/beta hydrolase"/>
    <property type="match status" value="1"/>
</dbReference>